<dbReference type="EMBL" id="JAKZBV010000001">
    <property type="protein sequence ID" value="MCH6471817.1"/>
    <property type="molecule type" value="Genomic_DNA"/>
</dbReference>
<comment type="caution">
    <text evidence="2">The sequence shown here is derived from an EMBL/GenBank/DDBJ whole genome shotgun (WGS) entry which is preliminary data.</text>
</comment>
<reference evidence="2 3" key="1">
    <citation type="submission" date="2022-03" db="EMBL/GenBank/DDBJ databases">
        <title>Sinomonas sp. isolated from a soil.</title>
        <authorList>
            <person name="Han J."/>
            <person name="Kim D.-U."/>
        </authorList>
    </citation>
    <scope>NUCLEOTIDE SEQUENCE [LARGE SCALE GENOMIC DNA]</scope>
    <source>
        <strain evidence="2 3">5-5</strain>
    </source>
</reference>
<name>A0ABS9U557_9MICC</name>
<feature type="region of interest" description="Disordered" evidence="1">
    <location>
        <begin position="27"/>
        <end position="47"/>
    </location>
</feature>
<evidence type="ECO:0000313" key="3">
    <source>
        <dbReference type="Proteomes" id="UP001202922"/>
    </source>
</evidence>
<accession>A0ABS9U557</accession>
<keyword evidence="3" id="KW-1185">Reference proteome</keyword>
<evidence type="ECO:0000256" key="1">
    <source>
        <dbReference type="SAM" id="MobiDB-lite"/>
    </source>
</evidence>
<proteinExistence type="predicted"/>
<dbReference type="Proteomes" id="UP001202922">
    <property type="component" value="Unassembled WGS sequence"/>
</dbReference>
<protein>
    <submittedName>
        <fullName evidence="2">Uncharacterized protein</fullName>
    </submittedName>
</protein>
<sequence length="60" mass="6800">MGRGYNAAEARSVIGQQSTAQFENAYHAGPANSSFEKRRETHAGSRQSWHDVAFYSRIRR</sequence>
<evidence type="ECO:0000313" key="2">
    <source>
        <dbReference type="EMBL" id="MCH6471817.1"/>
    </source>
</evidence>
<organism evidence="2 3">
    <name type="scientific">Sinomonas terrae</name>
    <dbReference type="NCBI Taxonomy" id="2908838"/>
    <lineage>
        <taxon>Bacteria</taxon>
        <taxon>Bacillati</taxon>
        <taxon>Actinomycetota</taxon>
        <taxon>Actinomycetes</taxon>
        <taxon>Micrococcales</taxon>
        <taxon>Micrococcaceae</taxon>
        <taxon>Sinomonas</taxon>
    </lineage>
</organism>
<gene>
    <name evidence="2" type="ORF">L0M17_17905</name>
</gene>
<dbReference type="RefSeq" id="WP_241056535.1">
    <property type="nucleotide sequence ID" value="NZ_JAKZBV010000001.1"/>
</dbReference>